<evidence type="ECO:0000259" key="8">
    <source>
        <dbReference type="Pfam" id="PF00171"/>
    </source>
</evidence>
<comment type="pathway">
    <text evidence="1 7">Amino-acid biosynthesis; L-proline biosynthesis; L-glutamate 5-semialdehyde from L-glutamate: step 2/2.</text>
</comment>
<dbReference type="PANTHER" id="PTHR11063">
    <property type="entry name" value="GLUTAMATE SEMIALDEHYDE DEHYDROGENASE"/>
    <property type="match status" value="1"/>
</dbReference>
<comment type="subcellular location">
    <subcellularLocation>
        <location evidence="7">Cytoplasm</location>
    </subcellularLocation>
</comment>
<keyword evidence="10" id="KW-1185">Reference proteome</keyword>
<dbReference type="InterPro" id="IPR016161">
    <property type="entry name" value="Ald_DH/histidinol_DH"/>
</dbReference>
<dbReference type="InterPro" id="IPR016162">
    <property type="entry name" value="Ald_DH_N"/>
</dbReference>
<dbReference type="PANTHER" id="PTHR11063:SF8">
    <property type="entry name" value="DELTA-1-PYRROLINE-5-CARBOXYLATE SYNTHASE"/>
    <property type="match status" value="1"/>
</dbReference>
<feature type="domain" description="Aldehyde dehydrogenase" evidence="8">
    <location>
        <begin position="329"/>
        <end position="391"/>
    </location>
</feature>
<name>A0AAE3EGN0_9SPIR</name>
<comment type="similarity">
    <text evidence="7">Belongs to the gamma-glutamyl phosphate reductase family.</text>
</comment>
<evidence type="ECO:0000313" key="10">
    <source>
        <dbReference type="Proteomes" id="UP001198163"/>
    </source>
</evidence>
<comment type="caution">
    <text evidence="9">The sequence shown here is derived from an EMBL/GenBank/DDBJ whole genome shotgun (WGS) entry which is preliminary data.</text>
</comment>
<dbReference type="GO" id="GO:0055129">
    <property type="term" value="P:L-proline biosynthetic process"/>
    <property type="evidence" value="ECO:0007669"/>
    <property type="project" value="UniProtKB-UniRule"/>
</dbReference>
<evidence type="ECO:0000256" key="3">
    <source>
        <dbReference type="ARBA" id="ARBA00022650"/>
    </source>
</evidence>
<dbReference type="GO" id="GO:0005737">
    <property type="term" value="C:cytoplasm"/>
    <property type="evidence" value="ECO:0007669"/>
    <property type="project" value="UniProtKB-SubCell"/>
</dbReference>
<dbReference type="GO" id="GO:0050661">
    <property type="term" value="F:NADP binding"/>
    <property type="evidence" value="ECO:0007669"/>
    <property type="project" value="InterPro"/>
</dbReference>
<evidence type="ECO:0000313" key="9">
    <source>
        <dbReference type="EMBL" id="MCD1653850.1"/>
    </source>
</evidence>
<evidence type="ECO:0000256" key="7">
    <source>
        <dbReference type="HAMAP-Rule" id="MF_00412"/>
    </source>
</evidence>
<dbReference type="InterPro" id="IPR015590">
    <property type="entry name" value="Aldehyde_DH_dom"/>
</dbReference>
<evidence type="ECO:0000256" key="2">
    <source>
        <dbReference type="ARBA" id="ARBA00022605"/>
    </source>
</evidence>
<dbReference type="InterPro" id="IPR000965">
    <property type="entry name" value="GPR_dom"/>
</dbReference>
<dbReference type="CDD" id="cd07079">
    <property type="entry name" value="ALDH_F18-19_ProA-GPR"/>
    <property type="match status" value="1"/>
</dbReference>
<keyword evidence="5 7" id="KW-0560">Oxidoreductase</keyword>
<organism evidence="9 10">
    <name type="scientific">Teretinema zuelzerae</name>
    <dbReference type="NCBI Taxonomy" id="156"/>
    <lineage>
        <taxon>Bacteria</taxon>
        <taxon>Pseudomonadati</taxon>
        <taxon>Spirochaetota</taxon>
        <taxon>Spirochaetia</taxon>
        <taxon>Spirochaetales</taxon>
        <taxon>Treponemataceae</taxon>
        <taxon>Teretinema</taxon>
    </lineage>
</organism>
<dbReference type="Pfam" id="PF00171">
    <property type="entry name" value="Aldedh"/>
    <property type="match status" value="1"/>
</dbReference>
<protein>
    <recommendedName>
        <fullName evidence="7">Gamma-glutamyl phosphate reductase</fullName>
        <shortName evidence="7">GPR</shortName>
        <ecNumber evidence="7">1.2.1.41</ecNumber>
    </recommendedName>
    <alternativeName>
        <fullName evidence="7">Glutamate-5-semialdehyde dehydrogenase</fullName>
    </alternativeName>
    <alternativeName>
        <fullName evidence="7">Glutamyl-gamma-semialdehyde dehydrogenase</fullName>
        <shortName evidence="7">GSA dehydrogenase</shortName>
    </alternativeName>
</protein>
<dbReference type="NCBIfam" id="NF001221">
    <property type="entry name" value="PRK00197.1"/>
    <property type="match status" value="1"/>
</dbReference>
<dbReference type="FunFam" id="3.40.309.10:FF:000006">
    <property type="entry name" value="Gamma-glutamyl phosphate reductase"/>
    <property type="match status" value="1"/>
</dbReference>
<evidence type="ECO:0000256" key="1">
    <source>
        <dbReference type="ARBA" id="ARBA00004985"/>
    </source>
</evidence>
<accession>A0AAE3EGN0</accession>
<dbReference type="NCBIfam" id="TIGR00407">
    <property type="entry name" value="proA"/>
    <property type="match status" value="1"/>
</dbReference>
<keyword evidence="3 7" id="KW-0641">Proline biosynthesis</keyword>
<dbReference type="EC" id="1.2.1.41" evidence="7"/>
<dbReference type="AlphaFoldDB" id="A0AAE3EGN0"/>
<reference evidence="9" key="1">
    <citation type="submission" date="2021-08" db="EMBL/GenBank/DDBJ databases">
        <title>Comparative analyses of Brucepasteria parasyntrophica and Teretinema zuelzerae.</title>
        <authorList>
            <person name="Song Y."/>
            <person name="Brune A."/>
        </authorList>
    </citation>
    <scope>NUCLEOTIDE SEQUENCE</scope>
    <source>
        <strain evidence="9">DSM 1903</strain>
    </source>
</reference>
<dbReference type="Gene3D" id="3.40.605.10">
    <property type="entry name" value="Aldehyde Dehydrogenase, Chain A, domain 1"/>
    <property type="match status" value="1"/>
</dbReference>
<dbReference type="InterPro" id="IPR020593">
    <property type="entry name" value="G-glutamylP_reductase_CS"/>
</dbReference>
<dbReference type="PIRSF" id="PIRSF000151">
    <property type="entry name" value="GPR"/>
    <property type="match status" value="1"/>
</dbReference>
<dbReference type="GO" id="GO:0004350">
    <property type="term" value="F:glutamate-5-semialdehyde dehydrogenase activity"/>
    <property type="evidence" value="ECO:0007669"/>
    <property type="project" value="UniProtKB-UniRule"/>
</dbReference>
<evidence type="ECO:0000256" key="5">
    <source>
        <dbReference type="ARBA" id="ARBA00023002"/>
    </source>
</evidence>
<gene>
    <name evidence="7" type="primary">proA</name>
    <name evidence="9" type="ORF">K7J14_03940</name>
</gene>
<dbReference type="Gene3D" id="3.40.309.10">
    <property type="entry name" value="Aldehyde Dehydrogenase, Chain A, domain 2"/>
    <property type="match status" value="1"/>
</dbReference>
<keyword evidence="4 7" id="KW-0521">NADP</keyword>
<dbReference type="InterPro" id="IPR012134">
    <property type="entry name" value="Glu-5-SA_DH"/>
</dbReference>
<dbReference type="EMBL" id="JAINWA010000001">
    <property type="protein sequence ID" value="MCD1653850.1"/>
    <property type="molecule type" value="Genomic_DNA"/>
</dbReference>
<dbReference type="PROSITE" id="PS01223">
    <property type="entry name" value="PROA"/>
    <property type="match status" value="1"/>
</dbReference>
<sequence>MDLDAVCASLRLASARLALSPAEKKNAALAGAAAALDAARADILSANRRDVERARAGGTSEAMIARLALSDSSLDDIIASLHVLIEQTDPVGQVIAGWKVPNGLEIRQVRVPLGVAAVIYESRPNVTVDAFALAYKSGNAVLLRGSSSALESNRVIVSAIRSGLAASGGESDAVALSEPGTGADSHADVDWILGARGKIDVALPRGGASLIRRVVETARVPVIETGSGVCHVYVDSDADPEMAVAIAENSKIQKPAACNSLECLLVHRDKAEAVLPALRSAFAKYAAKTGRPGGVELRCDGRSFSVLSGPENVVRAEDSDWGMEFLDYVMAVRIVDSVEEAVEYINAHNTKHSETIVTSSLERARYFQNSVDASCVYVNASIRFTDGGQFGMGAELGISTQKLHARGPMGLTALTTTKFLIDGEGHIRP</sequence>
<keyword evidence="7" id="KW-0963">Cytoplasm</keyword>
<comment type="catalytic activity">
    <reaction evidence="6 7">
        <text>L-glutamate 5-semialdehyde + phosphate + NADP(+) = L-glutamyl 5-phosphate + NADPH + H(+)</text>
        <dbReference type="Rhea" id="RHEA:19541"/>
        <dbReference type="ChEBI" id="CHEBI:15378"/>
        <dbReference type="ChEBI" id="CHEBI:43474"/>
        <dbReference type="ChEBI" id="CHEBI:57783"/>
        <dbReference type="ChEBI" id="CHEBI:58066"/>
        <dbReference type="ChEBI" id="CHEBI:58274"/>
        <dbReference type="ChEBI" id="CHEBI:58349"/>
        <dbReference type="EC" id="1.2.1.41"/>
    </reaction>
</comment>
<dbReference type="RefSeq" id="WP_230753364.1">
    <property type="nucleotide sequence ID" value="NZ_JAINWA010000001.1"/>
</dbReference>
<dbReference type="Proteomes" id="UP001198163">
    <property type="component" value="Unassembled WGS sequence"/>
</dbReference>
<dbReference type="InterPro" id="IPR016163">
    <property type="entry name" value="Ald_DH_C"/>
</dbReference>
<evidence type="ECO:0000256" key="6">
    <source>
        <dbReference type="ARBA" id="ARBA00049024"/>
    </source>
</evidence>
<dbReference type="SUPFAM" id="SSF53720">
    <property type="entry name" value="ALDH-like"/>
    <property type="match status" value="1"/>
</dbReference>
<dbReference type="HAMAP" id="MF_00412">
    <property type="entry name" value="ProA"/>
    <property type="match status" value="1"/>
</dbReference>
<keyword evidence="2 7" id="KW-0028">Amino-acid biosynthesis</keyword>
<proteinExistence type="inferred from homology"/>
<evidence type="ECO:0000256" key="4">
    <source>
        <dbReference type="ARBA" id="ARBA00022857"/>
    </source>
</evidence>
<comment type="function">
    <text evidence="7">Catalyzes the NADPH-dependent reduction of L-glutamate 5-phosphate into L-glutamate 5-semialdehyde and phosphate. The product spontaneously undergoes cyclization to form 1-pyrroline-5-carboxylate.</text>
</comment>